<dbReference type="PANTHER" id="PTHR33371">
    <property type="entry name" value="INTERMEMBRANE PHOSPHOLIPID TRANSPORT SYSTEM BINDING PROTEIN MLAD-RELATED"/>
    <property type="match status" value="1"/>
</dbReference>
<dbReference type="InterPro" id="IPR052336">
    <property type="entry name" value="MlaD_Phospholipid_Transporter"/>
</dbReference>
<dbReference type="Pfam" id="PF02470">
    <property type="entry name" value="MlaD"/>
    <property type="match status" value="1"/>
</dbReference>
<dbReference type="InterPro" id="IPR003399">
    <property type="entry name" value="Mce/MlaD"/>
</dbReference>
<dbReference type="PANTHER" id="PTHR33371:SF4">
    <property type="entry name" value="INTERMEMBRANE PHOSPHOLIPID TRANSPORT SYSTEM BINDING PROTEIN MLAD"/>
    <property type="match status" value="1"/>
</dbReference>
<evidence type="ECO:0000313" key="3">
    <source>
        <dbReference type="Proteomes" id="UP000279275"/>
    </source>
</evidence>
<evidence type="ECO:0000259" key="1">
    <source>
        <dbReference type="Pfam" id="PF02470"/>
    </source>
</evidence>
<keyword evidence="3" id="KW-1185">Reference proteome</keyword>
<name>A0A3M2KWV9_9NOCA</name>
<dbReference type="Proteomes" id="UP000279275">
    <property type="component" value="Unassembled WGS sequence"/>
</dbReference>
<evidence type="ECO:0000313" key="2">
    <source>
        <dbReference type="EMBL" id="RMI30042.1"/>
    </source>
</evidence>
<dbReference type="RefSeq" id="WP_122190115.1">
    <property type="nucleotide sequence ID" value="NZ_RFFH01000011.1"/>
</dbReference>
<organism evidence="2 3">
    <name type="scientific">Nocardia stercoris</name>
    <dbReference type="NCBI Taxonomy" id="2483361"/>
    <lineage>
        <taxon>Bacteria</taxon>
        <taxon>Bacillati</taxon>
        <taxon>Actinomycetota</taxon>
        <taxon>Actinomycetes</taxon>
        <taxon>Mycobacteriales</taxon>
        <taxon>Nocardiaceae</taxon>
        <taxon>Nocardia</taxon>
    </lineage>
</organism>
<sequence>MLERVLRSRGAMSATVIVTLVLAGAAGLKLGRPDPPTRAYCAEMPDSIGLYRGSAVTVMGVQVGRVTDIRPDGATALVRFTVRADRKLPADVGAVTVSDTLIADRNLALVGDEPSGPGWDPGHCITKTLTPKSMSETFAALAALADRLDGAGDSAQRTALGDGLDALDRATTGTGDSINAVVNQLSRALAAPDAGIGHLGELLDALAELAHRARGGWSNIEDTVTGLTQAFADIDYIAFPPIIRLVANLDGLLPAANDLMVMFGSPALRGLDSTRNLAHLIAADIGSLSEIVALAPAIAAGFTASIDPGTGQPSIGYAPPRVALPQPQADGICAVLQSVTGEGCRSAADGAVAVPALPALLGAVSGR</sequence>
<protein>
    <submittedName>
        <fullName evidence="2">MCE family protein</fullName>
    </submittedName>
</protein>
<dbReference type="OrthoDB" id="4608030at2"/>
<proteinExistence type="predicted"/>
<comment type="caution">
    <text evidence="2">The sequence shown here is derived from an EMBL/GenBank/DDBJ whole genome shotgun (WGS) entry which is preliminary data.</text>
</comment>
<dbReference type="GO" id="GO:0005576">
    <property type="term" value="C:extracellular region"/>
    <property type="evidence" value="ECO:0007669"/>
    <property type="project" value="TreeGrafter"/>
</dbReference>
<feature type="domain" description="Mce/MlaD" evidence="1">
    <location>
        <begin position="38"/>
        <end position="110"/>
    </location>
</feature>
<dbReference type="EMBL" id="RFFH01000011">
    <property type="protein sequence ID" value="RMI30042.1"/>
    <property type="molecule type" value="Genomic_DNA"/>
</dbReference>
<gene>
    <name evidence="2" type="ORF">EBN03_22635</name>
</gene>
<dbReference type="AlphaFoldDB" id="A0A3M2KWV9"/>
<accession>A0A3M2KWV9</accession>
<reference evidence="2 3" key="1">
    <citation type="submission" date="2018-10" db="EMBL/GenBank/DDBJ databases">
        <title>Isolation from cow dung.</title>
        <authorList>
            <person name="Ling L."/>
        </authorList>
    </citation>
    <scope>NUCLEOTIDE SEQUENCE [LARGE SCALE GENOMIC DNA]</scope>
    <source>
        <strain evidence="2 3">NEAU-LL90</strain>
    </source>
</reference>